<evidence type="ECO:0000313" key="3">
    <source>
        <dbReference type="Proteomes" id="UP001165367"/>
    </source>
</evidence>
<dbReference type="SUPFAM" id="SSF52266">
    <property type="entry name" value="SGNH hydrolase"/>
    <property type="match status" value="1"/>
</dbReference>
<dbReference type="InterPro" id="IPR032616">
    <property type="entry name" value="DUF4886"/>
</dbReference>
<evidence type="ECO:0000259" key="1">
    <source>
        <dbReference type="Pfam" id="PF16227"/>
    </source>
</evidence>
<evidence type="ECO:0000313" key="2">
    <source>
        <dbReference type="EMBL" id="MCG2613755.1"/>
    </source>
</evidence>
<dbReference type="EMBL" id="JAKLTR010000003">
    <property type="protein sequence ID" value="MCG2613755.1"/>
    <property type="molecule type" value="Genomic_DNA"/>
</dbReference>
<dbReference type="Proteomes" id="UP001165367">
    <property type="component" value="Unassembled WGS sequence"/>
</dbReference>
<proteinExistence type="predicted"/>
<dbReference type="Pfam" id="PF16227">
    <property type="entry name" value="DUF4886"/>
    <property type="match status" value="1"/>
</dbReference>
<gene>
    <name evidence="2" type="ORF">LZZ85_05665</name>
</gene>
<accession>A0ABS9KN90</accession>
<protein>
    <submittedName>
        <fullName evidence="2">DUF4886 domain-containing protein</fullName>
    </submittedName>
</protein>
<name>A0ABS9KN90_9BACT</name>
<dbReference type="InterPro" id="IPR036514">
    <property type="entry name" value="SGNH_hydro_sf"/>
</dbReference>
<sequence>MAGISSRLIIVLSFLILEGTASAQKKSKQQPLRLFLIGNSFSQNASKYLPEISKQGGHQLIIGRAEIGGCPLQRHWDSVAVNLADSSRGRAYNGRSLKQLLSEGTWDVVTIQQASVFSGDLATYSPYARNLYNFIRQVQPNAKIVFHQTWPYRADAKMFGRINGNVFAKDQKEMWIYSRSSYHSMADSLGIQLIPVGDAFWKVASDAKWGYKKDTTFDHKNPVYPHLPTQDHALNIGYFWDKDRKLAFDANHANDAGCYLAGLVWYGFLFKENPRKVSFVAPGIPEDFAVELRKVAAGVLKKNTK</sequence>
<reference evidence="2" key="1">
    <citation type="submission" date="2022-01" db="EMBL/GenBank/DDBJ databases">
        <authorList>
            <person name="Jo J.-H."/>
            <person name="Im W.-T."/>
        </authorList>
    </citation>
    <scope>NUCLEOTIDE SEQUENCE</scope>
    <source>
        <strain evidence="2">NA20</strain>
    </source>
</reference>
<organism evidence="2 3">
    <name type="scientific">Terrimonas ginsenosidimutans</name>
    <dbReference type="NCBI Taxonomy" id="2908004"/>
    <lineage>
        <taxon>Bacteria</taxon>
        <taxon>Pseudomonadati</taxon>
        <taxon>Bacteroidota</taxon>
        <taxon>Chitinophagia</taxon>
        <taxon>Chitinophagales</taxon>
        <taxon>Chitinophagaceae</taxon>
        <taxon>Terrimonas</taxon>
    </lineage>
</organism>
<dbReference type="Gene3D" id="3.40.50.1110">
    <property type="entry name" value="SGNH hydrolase"/>
    <property type="match status" value="1"/>
</dbReference>
<keyword evidence="3" id="KW-1185">Reference proteome</keyword>
<comment type="caution">
    <text evidence="2">The sequence shown here is derived from an EMBL/GenBank/DDBJ whole genome shotgun (WGS) entry which is preliminary data.</text>
</comment>
<feature type="domain" description="DUF4886" evidence="1">
    <location>
        <begin position="35"/>
        <end position="199"/>
    </location>
</feature>
<dbReference type="RefSeq" id="WP_237869465.1">
    <property type="nucleotide sequence ID" value="NZ_JAKLTR010000003.1"/>
</dbReference>